<organism evidence="9 10">
    <name type="scientific">Stylosanthes scabra</name>
    <dbReference type="NCBI Taxonomy" id="79078"/>
    <lineage>
        <taxon>Eukaryota</taxon>
        <taxon>Viridiplantae</taxon>
        <taxon>Streptophyta</taxon>
        <taxon>Embryophyta</taxon>
        <taxon>Tracheophyta</taxon>
        <taxon>Spermatophyta</taxon>
        <taxon>Magnoliopsida</taxon>
        <taxon>eudicotyledons</taxon>
        <taxon>Gunneridae</taxon>
        <taxon>Pentapetalae</taxon>
        <taxon>rosids</taxon>
        <taxon>fabids</taxon>
        <taxon>Fabales</taxon>
        <taxon>Fabaceae</taxon>
        <taxon>Papilionoideae</taxon>
        <taxon>50 kb inversion clade</taxon>
        <taxon>dalbergioids sensu lato</taxon>
        <taxon>Dalbergieae</taxon>
        <taxon>Pterocarpus clade</taxon>
        <taxon>Stylosanthes</taxon>
    </lineage>
</organism>
<accession>A0ABU6UXR4</accession>
<keyword evidence="4 8" id="KW-0812">Transmembrane</keyword>
<comment type="caution">
    <text evidence="9">The sequence shown here is derived from an EMBL/GenBank/DDBJ whole genome shotgun (WGS) entry which is preliminary data.</text>
</comment>
<keyword evidence="10" id="KW-1185">Reference proteome</keyword>
<feature type="transmembrane region" description="Helical" evidence="8">
    <location>
        <begin position="489"/>
        <end position="513"/>
    </location>
</feature>
<evidence type="ECO:0000256" key="6">
    <source>
        <dbReference type="ARBA" id="ARBA00023136"/>
    </source>
</evidence>
<sequence length="551" mass="60445">MIYPAISSPSPPFMAFMPTKLHKSLLKPSLRTLYSRRIVCFQNQNPNAIDDKPVLLVKKKKKRKAVENEKENGSGNDNVNGGSPALGLEVGRKEMLLLCGVGYWVQGFRCFPWLALNFHMANNLNLNPSMLQLVQYSANLPMLAKPLYGIISDAIYIGGAHRIPYVSVGVLLQVVSWSLLASGPAAREVLPNLIACVLLSNLGASITEVAKDALLAEYGKKQKICGLQSYAFMALATGGIVGNLMGGFFLQKMAPRVMFIIFSSLLSLQLAISLSTREDSLGIKHSDQNLTMKCIAEDIRKQASDLIMAISDESILRPLIWIVGSIAMVPMLSGSIFCYQTQCLKLDPMIIGLSKVTGQLMLLSATVLYNRKWKKVGMRKMIGLVQIIYASSLLLDLILVKQINVRLGISNEAFTLCFSSLAEILAQFKLLPFSVLFATLCPKGCEGSLTSFLASALCLSSIVSGFLGVGLASLLGVTSGDFSGLTTGILLQFFAALVPLRWIHLVPMSQSVVKKQKRGMSRKARRNRRIGKVVLGSIYAYRRERERDPWK</sequence>
<comment type="subcellular location">
    <subcellularLocation>
        <location evidence="1">Membrane</location>
        <topology evidence="1">Multi-pass membrane protein</topology>
    </subcellularLocation>
</comment>
<evidence type="ECO:0000256" key="7">
    <source>
        <dbReference type="SAM" id="MobiDB-lite"/>
    </source>
</evidence>
<dbReference type="Pfam" id="PF03092">
    <property type="entry name" value="BT1"/>
    <property type="match status" value="1"/>
</dbReference>
<feature type="transmembrane region" description="Helical" evidence="8">
    <location>
        <begin position="420"/>
        <end position="440"/>
    </location>
</feature>
<comment type="similarity">
    <text evidence="2">Belongs to the major facilitator superfamily. Folate-biopterin transporter (TC 2.A.71) family.</text>
</comment>
<evidence type="ECO:0000256" key="4">
    <source>
        <dbReference type="ARBA" id="ARBA00022692"/>
    </source>
</evidence>
<evidence type="ECO:0008006" key="11">
    <source>
        <dbReference type="Google" id="ProtNLM"/>
    </source>
</evidence>
<feature type="transmembrane region" description="Helical" evidence="8">
    <location>
        <begin position="381"/>
        <end position="400"/>
    </location>
</feature>
<dbReference type="InterPro" id="IPR036259">
    <property type="entry name" value="MFS_trans_sf"/>
</dbReference>
<dbReference type="PANTHER" id="PTHR31585:SF12">
    <property type="entry name" value="FOLATE-BIOPTERIN TRANSPORTER 9, CHLOROPLASTIC-RELATED"/>
    <property type="match status" value="1"/>
</dbReference>
<dbReference type="InterPro" id="IPR039309">
    <property type="entry name" value="BT1"/>
</dbReference>
<feature type="region of interest" description="Disordered" evidence="7">
    <location>
        <begin position="61"/>
        <end position="83"/>
    </location>
</feature>
<dbReference type="Gene3D" id="1.20.1250.20">
    <property type="entry name" value="MFS general substrate transporter like domains"/>
    <property type="match status" value="1"/>
</dbReference>
<dbReference type="NCBIfam" id="TIGR00788">
    <property type="entry name" value="fbt"/>
    <property type="match status" value="1"/>
</dbReference>
<evidence type="ECO:0000256" key="8">
    <source>
        <dbReference type="SAM" id="Phobius"/>
    </source>
</evidence>
<dbReference type="InterPro" id="IPR004324">
    <property type="entry name" value="FBT"/>
</dbReference>
<keyword evidence="6 8" id="KW-0472">Membrane</keyword>
<feature type="transmembrane region" description="Helical" evidence="8">
    <location>
        <begin position="230"/>
        <end position="250"/>
    </location>
</feature>
<keyword evidence="3" id="KW-0813">Transport</keyword>
<feature type="transmembrane region" description="Helical" evidence="8">
    <location>
        <begin position="452"/>
        <end position="477"/>
    </location>
</feature>
<evidence type="ECO:0000313" key="10">
    <source>
        <dbReference type="Proteomes" id="UP001341840"/>
    </source>
</evidence>
<feature type="compositionally biased region" description="Low complexity" evidence="7">
    <location>
        <begin position="73"/>
        <end position="83"/>
    </location>
</feature>
<dbReference type="SUPFAM" id="SSF103473">
    <property type="entry name" value="MFS general substrate transporter"/>
    <property type="match status" value="1"/>
</dbReference>
<gene>
    <name evidence="9" type="ORF">PIB30_094209</name>
</gene>
<feature type="transmembrane region" description="Helical" evidence="8">
    <location>
        <begin position="256"/>
        <end position="274"/>
    </location>
</feature>
<evidence type="ECO:0000256" key="2">
    <source>
        <dbReference type="ARBA" id="ARBA00007015"/>
    </source>
</evidence>
<evidence type="ECO:0000256" key="1">
    <source>
        <dbReference type="ARBA" id="ARBA00004141"/>
    </source>
</evidence>
<evidence type="ECO:0000256" key="5">
    <source>
        <dbReference type="ARBA" id="ARBA00022989"/>
    </source>
</evidence>
<evidence type="ECO:0000313" key="9">
    <source>
        <dbReference type="EMBL" id="MED6164861.1"/>
    </source>
</evidence>
<dbReference type="Proteomes" id="UP001341840">
    <property type="component" value="Unassembled WGS sequence"/>
</dbReference>
<feature type="transmembrane region" description="Helical" evidence="8">
    <location>
        <begin position="318"/>
        <end position="337"/>
    </location>
</feature>
<evidence type="ECO:0000256" key="3">
    <source>
        <dbReference type="ARBA" id="ARBA00022448"/>
    </source>
</evidence>
<dbReference type="EMBL" id="JASCZI010122893">
    <property type="protein sequence ID" value="MED6164861.1"/>
    <property type="molecule type" value="Genomic_DNA"/>
</dbReference>
<protein>
    <recommendedName>
        <fullName evidence="11">Folate-biopterin transporter 8, chloroplastic</fullName>
    </recommendedName>
</protein>
<reference evidence="9 10" key="1">
    <citation type="journal article" date="2023" name="Plants (Basel)">
        <title>Bridging the Gap: Combining Genomics and Transcriptomics Approaches to Understand Stylosanthes scabra, an Orphan Legume from the Brazilian Caatinga.</title>
        <authorList>
            <person name="Ferreira-Neto J.R.C."/>
            <person name="da Silva M.D."/>
            <person name="Binneck E."/>
            <person name="de Melo N.F."/>
            <person name="da Silva R.H."/>
            <person name="de Melo A.L.T.M."/>
            <person name="Pandolfi V."/>
            <person name="Bustamante F.O."/>
            <person name="Brasileiro-Vidal A.C."/>
            <person name="Benko-Iseppon A.M."/>
        </authorList>
    </citation>
    <scope>NUCLEOTIDE SEQUENCE [LARGE SCALE GENOMIC DNA]</scope>
    <source>
        <tissue evidence="9">Leaves</tissue>
    </source>
</reference>
<keyword evidence="5 8" id="KW-1133">Transmembrane helix</keyword>
<dbReference type="PANTHER" id="PTHR31585">
    <property type="entry name" value="FOLATE-BIOPTERIN TRANSPORTER 1, CHLOROPLASTIC"/>
    <property type="match status" value="1"/>
</dbReference>
<proteinExistence type="inferred from homology"/>
<name>A0ABU6UXR4_9FABA</name>